<evidence type="ECO:0000256" key="5">
    <source>
        <dbReference type="ARBA" id="ARBA00023163"/>
    </source>
</evidence>
<evidence type="ECO:0000313" key="7">
    <source>
        <dbReference type="EMBL" id="AIG00381.1"/>
    </source>
</evidence>
<dbReference type="FunFam" id="3.40.50.300:FF:000006">
    <property type="entry name" value="DNA-binding transcriptional regulator NtrC"/>
    <property type="match status" value="1"/>
</dbReference>
<dbReference type="InterPro" id="IPR027417">
    <property type="entry name" value="P-loop_NTPase"/>
</dbReference>
<evidence type="ECO:0000313" key="8">
    <source>
        <dbReference type="Proteomes" id="UP000056090"/>
    </source>
</evidence>
<dbReference type="Pfam" id="PF02954">
    <property type="entry name" value="HTH_8"/>
    <property type="match status" value="1"/>
</dbReference>
<dbReference type="InterPro" id="IPR025662">
    <property type="entry name" value="Sigma_54_int_dom_ATP-bd_1"/>
</dbReference>
<dbReference type="Pfam" id="PF00158">
    <property type="entry name" value="Sigma54_activat"/>
    <property type="match status" value="1"/>
</dbReference>
<evidence type="ECO:0000256" key="1">
    <source>
        <dbReference type="ARBA" id="ARBA00022741"/>
    </source>
</evidence>
<evidence type="ECO:0000259" key="6">
    <source>
        <dbReference type="PROSITE" id="PS50045"/>
    </source>
</evidence>
<evidence type="ECO:0000256" key="2">
    <source>
        <dbReference type="ARBA" id="ARBA00022840"/>
    </source>
</evidence>
<dbReference type="InterPro" id="IPR009057">
    <property type="entry name" value="Homeodomain-like_sf"/>
</dbReference>
<dbReference type="PANTHER" id="PTHR32071:SF117">
    <property type="entry name" value="PTS-DEPENDENT DIHYDROXYACETONE KINASE OPERON REGULATORY PROTEIN-RELATED"/>
    <property type="match status" value="1"/>
</dbReference>
<feature type="domain" description="Sigma-54 factor interaction" evidence="6">
    <location>
        <begin position="129"/>
        <end position="353"/>
    </location>
</feature>
<dbReference type="PROSITE" id="PS00675">
    <property type="entry name" value="SIGMA54_INTERACT_1"/>
    <property type="match status" value="1"/>
</dbReference>
<dbReference type="PROSITE" id="PS00688">
    <property type="entry name" value="SIGMA54_INTERACT_3"/>
    <property type="match status" value="1"/>
</dbReference>
<dbReference type="CDD" id="cd00009">
    <property type="entry name" value="AAA"/>
    <property type="match status" value="1"/>
</dbReference>
<reference evidence="7 8" key="1">
    <citation type="submission" date="2014-06" db="EMBL/GenBank/DDBJ databases">
        <title>Genomes of Alteromonas australica, a world apart.</title>
        <authorList>
            <person name="Gonzaga A."/>
            <person name="Lopez-Perez M."/>
            <person name="Rodriguez-Valera F."/>
        </authorList>
    </citation>
    <scope>NUCLEOTIDE SEQUENCE [LARGE SCALE GENOMIC DNA]</scope>
    <source>
        <strain evidence="7 8">H 17</strain>
    </source>
</reference>
<dbReference type="Gene3D" id="1.10.10.60">
    <property type="entry name" value="Homeodomain-like"/>
    <property type="match status" value="1"/>
</dbReference>
<dbReference type="InterPro" id="IPR002197">
    <property type="entry name" value="HTH_Fis"/>
</dbReference>
<dbReference type="InterPro" id="IPR013656">
    <property type="entry name" value="PAS_4"/>
</dbReference>
<accession>A0A075P642</accession>
<dbReference type="GO" id="GO:0043565">
    <property type="term" value="F:sequence-specific DNA binding"/>
    <property type="evidence" value="ECO:0007669"/>
    <property type="project" value="InterPro"/>
</dbReference>
<dbReference type="SMART" id="SM00382">
    <property type="entry name" value="AAA"/>
    <property type="match status" value="1"/>
</dbReference>
<keyword evidence="1" id="KW-0547">Nucleotide-binding</keyword>
<name>A0A075P642_9ALTE</name>
<keyword evidence="8" id="KW-1185">Reference proteome</keyword>
<dbReference type="Gene3D" id="3.40.50.300">
    <property type="entry name" value="P-loop containing nucleotide triphosphate hydrolases"/>
    <property type="match status" value="1"/>
</dbReference>
<dbReference type="PROSITE" id="PS50045">
    <property type="entry name" value="SIGMA54_INTERACT_4"/>
    <property type="match status" value="1"/>
</dbReference>
<keyword evidence="2" id="KW-0067">ATP-binding</keyword>
<dbReference type="eggNOG" id="COG2204">
    <property type="taxonomic scope" value="Bacteria"/>
</dbReference>
<dbReference type="KEGG" id="aal:EP13_17775"/>
<protein>
    <submittedName>
        <fullName evidence="7">Fis family transcriptional regulator</fullName>
    </submittedName>
</protein>
<dbReference type="AlphaFoldDB" id="A0A075P642"/>
<keyword evidence="4" id="KW-0238">DNA-binding</keyword>
<dbReference type="GO" id="GO:0006355">
    <property type="term" value="P:regulation of DNA-templated transcription"/>
    <property type="evidence" value="ECO:0007669"/>
    <property type="project" value="InterPro"/>
</dbReference>
<dbReference type="InterPro" id="IPR002078">
    <property type="entry name" value="Sigma_54_int"/>
</dbReference>
<dbReference type="GeneID" id="78256728"/>
<evidence type="ECO:0000256" key="4">
    <source>
        <dbReference type="ARBA" id="ARBA00023125"/>
    </source>
</evidence>
<sequence>MNISIIQGMIDAIDKPAIFINQDYVIEAVNKPYRDTYPVTIKLGFSTCYQVSHRNSKPCDLCGENCPMEQAKETGKTASVVHVHATNEGQNYCDIRMKPIIDGEGELLGYLEILDKLAYASNTSSEGKMVGESDAFKAMLSKINRAANSNISVLLHGETGTGKELVSHALHSSSHRAEKPFVVIECTGLTDALFESELFGHEKGAFTGAVNKKKGLIETVEGGTLFLDEVGDIPLAMQVKLLRLLETQTYRPVGSIAIKKANFRLICASHKDLLELVNAGKFRHDLYYRIAGLSIHLPPLRERNNDIVLLAKHILNTLGSDKTLSQPTLAALKKYTFPGNIRELRNIVEQAILMADDRIIEPSDLPEYVCASTQQTAHLSPQGEKDIMTLAEVEAHYLKDKVDVYTGNTEDLADALGISVRTLYRKLQALKINAP</sequence>
<evidence type="ECO:0000256" key="3">
    <source>
        <dbReference type="ARBA" id="ARBA00023015"/>
    </source>
</evidence>
<dbReference type="GO" id="GO:0005524">
    <property type="term" value="F:ATP binding"/>
    <property type="evidence" value="ECO:0007669"/>
    <property type="project" value="UniProtKB-KW"/>
</dbReference>
<dbReference type="Pfam" id="PF08448">
    <property type="entry name" value="PAS_4"/>
    <property type="match status" value="1"/>
</dbReference>
<dbReference type="PANTHER" id="PTHR32071">
    <property type="entry name" value="TRANSCRIPTIONAL REGULATORY PROTEIN"/>
    <property type="match status" value="1"/>
</dbReference>
<organism evidence="7 8">
    <name type="scientific">Alteromonas australica</name>
    <dbReference type="NCBI Taxonomy" id="589873"/>
    <lineage>
        <taxon>Bacteria</taxon>
        <taxon>Pseudomonadati</taxon>
        <taxon>Pseudomonadota</taxon>
        <taxon>Gammaproteobacteria</taxon>
        <taxon>Alteromonadales</taxon>
        <taxon>Alteromonadaceae</taxon>
        <taxon>Alteromonas/Salinimonas group</taxon>
        <taxon>Alteromonas</taxon>
    </lineage>
</organism>
<dbReference type="InterPro" id="IPR058031">
    <property type="entry name" value="AAA_lid_NorR"/>
</dbReference>
<dbReference type="SUPFAM" id="SSF52540">
    <property type="entry name" value="P-loop containing nucleoside triphosphate hydrolases"/>
    <property type="match status" value="1"/>
</dbReference>
<dbReference type="RefSeq" id="WP_231401196.1">
    <property type="nucleotide sequence ID" value="NZ_CALBIY010000076.1"/>
</dbReference>
<dbReference type="Proteomes" id="UP000056090">
    <property type="component" value="Chromosome"/>
</dbReference>
<keyword evidence="5" id="KW-0804">Transcription</keyword>
<dbReference type="InterPro" id="IPR025944">
    <property type="entry name" value="Sigma_54_int_dom_CS"/>
</dbReference>
<dbReference type="SUPFAM" id="SSF46689">
    <property type="entry name" value="Homeodomain-like"/>
    <property type="match status" value="1"/>
</dbReference>
<dbReference type="Pfam" id="PF25601">
    <property type="entry name" value="AAA_lid_14"/>
    <property type="match status" value="1"/>
</dbReference>
<dbReference type="Gene3D" id="1.10.8.60">
    <property type="match status" value="1"/>
</dbReference>
<keyword evidence="3" id="KW-0805">Transcription regulation</keyword>
<dbReference type="InterPro" id="IPR003593">
    <property type="entry name" value="AAA+_ATPase"/>
</dbReference>
<gene>
    <name evidence="7" type="ORF">EP13_17775</name>
</gene>
<proteinExistence type="predicted"/>
<dbReference type="EMBL" id="CP008849">
    <property type="protein sequence ID" value="AIG00381.1"/>
    <property type="molecule type" value="Genomic_DNA"/>
</dbReference>